<accession>A0ABU7XUD3</accession>
<gene>
    <name evidence="1" type="ORF">N1F79_13425</name>
</gene>
<name>A0ABU7XUD3_9FLAO</name>
<dbReference type="Proteomes" id="UP001337305">
    <property type="component" value="Unassembled WGS sequence"/>
</dbReference>
<dbReference type="Gene3D" id="3.40.50.300">
    <property type="entry name" value="P-loop containing nucleotide triphosphate hydrolases"/>
    <property type="match status" value="1"/>
</dbReference>
<protein>
    <submittedName>
        <fullName evidence="1">Helicase RepA family protein</fullName>
    </submittedName>
</protein>
<sequence>MDKTHNKKHTKRLKKALKKYEVDSSEKLKPPEIAWGMFDKTQTKFSILGTLSNFGLVTGKAKSRKSFFINIVTSVASSNDKLLSQYQSRLPKGKRGVLYFDTEQSRYHVQAALKRVCKQIGVPNPKNLKVYGLRSLNPEARLKLIEFAIYNNPKVGFVVIDGIKDLIKSINSEEEATEIASKLLKWTEECNIHIVCVLHQNKGDSNARGHLGSELSHKAETVLSVTRDSQNKDISIVEPVMCRNQEPDDFAFEIIDGLPVAIEDYEFRVKKKPIKGGLLSIPDFEKFQMLNEVYSKKDEYLLTDLSNTLQEVIKTRKPDMASGNNAMRGFIKYLKTKEWLIQEAPRAPYKLGVYKK</sequence>
<keyword evidence="2" id="KW-1185">Reference proteome</keyword>
<dbReference type="SUPFAM" id="SSF52540">
    <property type="entry name" value="P-loop containing nucleoside triphosphate hydrolases"/>
    <property type="match status" value="1"/>
</dbReference>
<dbReference type="EMBL" id="JAODOP010000004">
    <property type="protein sequence ID" value="MEF3834133.1"/>
    <property type="molecule type" value="Genomic_DNA"/>
</dbReference>
<keyword evidence="1" id="KW-0547">Nucleotide-binding</keyword>
<keyword evidence="1" id="KW-0378">Hydrolase</keyword>
<evidence type="ECO:0000313" key="1">
    <source>
        <dbReference type="EMBL" id="MEF3834133.1"/>
    </source>
</evidence>
<dbReference type="Pfam" id="PF13481">
    <property type="entry name" value="AAA_25"/>
    <property type="match status" value="1"/>
</dbReference>
<reference evidence="1 2" key="1">
    <citation type="submission" date="2022-09" db="EMBL/GenBank/DDBJ databases">
        <title>Genome sequencing of Flavivirga sp. MEBiC05379.</title>
        <authorList>
            <person name="Oh H.-M."/>
            <person name="Kwon K.K."/>
            <person name="Park M.J."/>
            <person name="Yang S.-H."/>
        </authorList>
    </citation>
    <scope>NUCLEOTIDE SEQUENCE [LARGE SCALE GENOMIC DNA]</scope>
    <source>
        <strain evidence="1 2">MEBiC05379</strain>
    </source>
</reference>
<dbReference type="InterPro" id="IPR027417">
    <property type="entry name" value="P-loop_NTPase"/>
</dbReference>
<comment type="caution">
    <text evidence="1">The sequence shown here is derived from an EMBL/GenBank/DDBJ whole genome shotgun (WGS) entry which is preliminary data.</text>
</comment>
<evidence type="ECO:0000313" key="2">
    <source>
        <dbReference type="Proteomes" id="UP001337305"/>
    </source>
</evidence>
<dbReference type="RefSeq" id="WP_303306467.1">
    <property type="nucleotide sequence ID" value="NZ_JAODOP010000004.1"/>
</dbReference>
<dbReference type="GO" id="GO:0004386">
    <property type="term" value="F:helicase activity"/>
    <property type="evidence" value="ECO:0007669"/>
    <property type="project" value="UniProtKB-KW"/>
</dbReference>
<organism evidence="1 2">
    <name type="scientific">Flavivirga spongiicola</name>
    <dbReference type="NCBI Taxonomy" id="421621"/>
    <lineage>
        <taxon>Bacteria</taxon>
        <taxon>Pseudomonadati</taxon>
        <taxon>Bacteroidota</taxon>
        <taxon>Flavobacteriia</taxon>
        <taxon>Flavobacteriales</taxon>
        <taxon>Flavobacteriaceae</taxon>
        <taxon>Flavivirga</taxon>
    </lineage>
</organism>
<keyword evidence="1" id="KW-0067">ATP-binding</keyword>
<keyword evidence="1" id="KW-0347">Helicase</keyword>
<proteinExistence type="predicted"/>